<dbReference type="GO" id="GO:0042981">
    <property type="term" value="P:regulation of apoptotic process"/>
    <property type="evidence" value="ECO:0007669"/>
    <property type="project" value="UniProtKB-ARBA"/>
</dbReference>
<feature type="compositionally biased region" description="Low complexity" evidence="13">
    <location>
        <begin position="270"/>
        <end position="287"/>
    </location>
</feature>
<accession>A0A4W3HE88</accession>
<dbReference type="CDD" id="cd14692">
    <property type="entry name" value="bZIP_ATF4"/>
    <property type="match status" value="1"/>
</dbReference>
<dbReference type="GeneTree" id="ENSGT00530000063801"/>
<keyword evidence="7" id="KW-0238">DNA-binding</keyword>
<evidence type="ECO:0000256" key="11">
    <source>
        <dbReference type="ARBA" id="ARBA00032136"/>
    </source>
</evidence>
<dbReference type="SMART" id="SM00338">
    <property type="entry name" value="BRLZ"/>
    <property type="match status" value="1"/>
</dbReference>
<feature type="region of interest" description="Disordered" evidence="13">
    <location>
        <begin position="145"/>
        <end position="300"/>
    </location>
</feature>
<keyword evidence="10" id="KW-0539">Nucleus</keyword>
<comment type="subcellular location">
    <subcellularLocation>
        <location evidence="1">Nucleus</location>
    </subcellularLocation>
</comment>
<name>A0A4W3HE88_CALMI</name>
<feature type="coiled-coil region" evidence="12">
    <location>
        <begin position="325"/>
        <end position="373"/>
    </location>
</feature>
<dbReference type="OMA" id="ATIQEFH"/>
<dbReference type="PROSITE" id="PS00036">
    <property type="entry name" value="BZIP_BASIC"/>
    <property type="match status" value="1"/>
</dbReference>
<keyword evidence="6" id="KW-0090">Biological rhythms</keyword>
<dbReference type="Proteomes" id="UP000314986">
    <property type="component" value="Unassembled WGS sequence"/>
</dbReference>
<reference evidence="16" key="1">
    <citation type="journal article" date="2006" name="Science">
        <title>Ancient noncoding elements conserved in the human genome.</title>
        <authorList>
            <person name="Venkatesh B."/>
            <person name="Kirkness E.F."/>
            <person name="Loh Y.H."/>
            <person name="Halpern A.L."/>
            <person name="Lee A.P."/>
            <person name="Johnson J."/>
            <person name="Dandona N."/>
            <person name="Viswanathan L.D."/>
            <person name="Tay A."/>
            <person name="Venter J.C."/>
            <person name="Strausberg R.L."/>
            <person name="Brenner S."/>
        </authorList>
    </citation>
    <scope>NUCLEOTIDE SEQUENCE [LARGE SCALE GENOMIC DNA]</scope>
</reference>
<gene>
    <name evidence="15" type="primary">LOC103189775</name>
</gene>
<dbReference type="PROSITE" id="PS50217">
    <property type="entry name" value="BZIP"/>
    <property type="match status" value="1"/>
</dbReference>
<evidence type="ECO:0000256" key="13">
    <source>
        <dbReference type="SAM" id="MobiDB-lite"/>
    </source>
</evidence>
<reference evidence="16" key="2">
    <citation type="journal article" date="2007" name="PLoS Biol.">
        <title>Survey sequencing and comparative analysis of the elephant shark (Callorhinchus milii) genome.</title>
        <authorList>
            <person name="Venkatesh B."/>
            <person name="Kirkness E.F."/>
            <person name="Loh Y.H."/>
            <person name="Halpern A.L."/>
            <person name="Lee A.P."/>
            <person name="Johnson J."/>
            <person name="Dandona N."/>
            <person name="Viswanathan L.D."/>
            <person name="Tay A."/>
            <person name="Venter J.C."/>
            <person name="Strausberg R.L."/>
            <person name="Brenner S."/>
        </authorList>
    </citation>
    <scope>NUCLEOTIDE SEQUENCE [LARGE SCALE GENOMIC DNA]</scope>
</reference>
<dbReference type="STRING" id="7868.ENSCMIP00000014201"/>
<keyword evidence="5" id="KW-0805">Transcription regulation</keyword>
<sequence length="395" mass="42651">MSVWPNSSLSTLMEDLVSLLDSPFLTAEDDPCLLHKDLEAGPVKACLRSLPFGDASSQWPCVNPLLDTDNGVGDAFTGLDWMVEKVDLFDTLIEDESDPPSPEDLMAALDRSCDLLDDLPFDPLPNKLQVSDPVLDNNNLDFGAFPTSPLGSDQLAPASPSPVSLKTPELFSSPSHSINYEEESETSVLDNDKRPDLALLQSSPLQNSCKEKDEGALSDSDSGLCKSPVQTLDSGLDTSLARTSGGALSDSDSGLPASPCHSPVQSPDNSMSEGSSQSGLSSLESLSPVRSTPYDRPNAETVAKVTPAKVKVISGAEPKVIEKKLKKMEQNKSAATRYRQKKRAEQEAITAECRQLEAKNQTLQEKVDSMAKEIQYLKGLVDEVRKAKIKKEKSL</sequence>
<keyword evidence="4" id="KW-0678">Repressor</keyword>
<evidence type="ECO:0000259" key="14">
    <source>
        <dbReference type="PROSITE" id="PS50217"/>
    </source>
</evidence>
<evidence type="ECO:0000256" key="12">
    <source>
        <dbReference type="SAM" id="Coils"/>
    </source>
</evidence>
<keyword evidence="9" id="KW-0804">Transcription</keyword>
<keyword evidence="16" id="KW-1185">Reference proteome</keyword>
<evidence type="ECO:0000313" key="16">
    <source>
        <dbReference type="Proteomes" id="UP000314986"/>
    </source>
</evidence>
<dbReference type="GO" id="GO:1990589">
    <property type="term" value="C:ATF4-CREB1 transcription factor complex"/>
    <property type="evidence" value="ECO:0007669"/>
    <property type="project" value="TreeGrafter"/>
</dbReference>
<evidence type="ECO:0000256" key="4">
    <source>
        <dbReference type="ARBA" id="ARBA00022491"/>
    </source>
</evidence>
<keyword evidence="12" id="KW-0175">Coiled coil</keyword>
<evidence type="ECO:0000256" key="5">
    <source>
        <dbReference type="ARBA" id="ARBA00023015"/>
    </source>
</evidence>
<evidence type="ECO:0000313" key="15">
    <source>
        <dbReference type="Ensembl" id="ENSCMIP00000014201.1"/>
    </source>
</evidence>
<keyword evidence="8" id="KW-0010">Activator</keyword>
<dbReference type="InParanoid" id="A0A4W3HE88"/>
<evidence type="ECO:0000256" key="8">
    <source>
        <dbReference type="ARBA" id="ARBA00023159"/>
    </source>
</evidence>
<comment type="similarity">
    <text evidence="2">Belongs to the bZIP family.</text>
</comment>
<dbReference type="PANTHER" id="PTHR13044">
    <property type="entry name" value="ACTIVATING TRANSCRIPTION FACTOR ATF 4/5"/>
    <property type="match status" value="1"/>
</dbReference>
<dbReference type="Gene3D" id="1.20.5.170">
    <property type="match status" value="1"/>
</dbReference>
<reference evidence="15" key="5">
    <citation type="submission" date="2025-09" db="UniProtKB">
        <authorList>
            <consortium name="Ensembl"/>
        </authorList>
    </citation>
    <scope>IDENTIFICATION</scope>
</reference>
<dbReference type="InterPro" id="IPR004827">
    <property type="entry name" value="bZIP"/>
</dbReference>
<evidence type="ECO:0000256" key="6">
    <source>
        <dbReference type="ARBA" id="ARBA00023108"/>
    </source>
</evidence>
<evidence type="ECO:0000256" key="7">
    <source>
        <dbReference type="ARBA" id="ARBA00023125"/>
    </source>
</evidence>
<proteinExistence type="inferred from homology"/>
<dbReference type="SUPFAM" id="SSF57959">
    <property type="entry name" value="Leucine zipper domain"/>
    <property type="match status" value="1"/>
</dbReference>
<evidence type="ECO:0000256" key="10">
    <source>
        <dbReference type="ARBA" id="ARBA00023242"/>
    </source>
</evidence>
<dbReference type="PANTHER" id="PTHR13044:SF2">
    <property type="entry name" value="CYCLIC AMP-DEPENDENT TRANSCRIPTION FACTOR ATF-4"/>
    <property type="match status" value="1"/>
</dbReference>
<organism evidence="15 16">
    <name type="scientific">Callorhinchus milii</name>
    <name type="common">Ghost shark</name>
    <dbReference type="NCBI Taxonomy" id="7868"/>
    <lineage>
        <taxon>Eukaryota</taxon>
        <taxon>Metazoa</taxon>
        <taxon>Chordata</taxon>
        <taxon>Craniata</taxon>
        <taxon>Vertebrata</taxon>
        <taxon>Chondrichthyes</taxon>
        <taxon>Holocephali</taxon>
        <taxon>Chimaeriformes</taxon>
        <taxon>Callorhinchidae</taxon>
        <taxon>Callorhinchus</taxon>
    </lineage>
</organism>
<dbReference type="FunFam" id="1.20.5.170:FF:000021">
    <property type="entry name" value="Cyclic AMP-dependent transcription factor ATF-4"/>
    <property type="match status" value="1"/>
</dbReference>
<protein>
    <recommendedName>
        <fullName evidence="3">Cyclic AMP-dependent transcription factor ATF-4</fullName>
    </recommendedName>
    <alternativeName>
        <fullName evidence="11">Activating transcription factor 4</fullName>
    </alternativeName>
</protein>
<feature type="domain" description="BZIP" evidence="14">
    <location>
        <begin position="321"/>
        <end position="384"/>
    </location>
</feature>
<dbReference type="GO" id="GO:1990590">
    <property type="term" value="C:ATF1-ATF4 transcription factor complex"/>
    <property type="evidence" value="ECO:0007669"/>
    <property type="project" value="TreeGrafter"/>
</dbReference>
<reference evidence="16" key="3">
    <citation type="journal article" date="2014" name="Nature">
        <title>Elephant shark genome provides unique insights into gnathostome evolution.</title>
        <authorList>
            <consortium name="International Elephant Shark Genome Sequencing Consortium"/>
            <person name="Venkatesh B."/>
            <person name="Lee A.P."/>
            <person name="Ravi V."/>
            <person name="Maurya A.K."/>
            <person name="Lian M.M."/>
            <person name="Swann J.B."/>
            <person name="Ohta Y."/>
            <person name="Flajnik M.F."/>
            <person name="Sutoh Y."/>
            <person name="Kasahara M."/>
            <person name="Hoon S."/>
            <person name="Gangu V."/>
            <person name="Roy S.W."/>
            <person name="Irimia M."/>
            <person name="Korzh V."/>
            <person name="Kondrychyn I."/>
            <person name="Lim Z.W."/>
            <person name="Tay B.H."/>
            <person name="Tohari S."/>
            <person name="Kong K.W."/>
            <person name="Ho S."/>
            <person name="Lorente-Galdos B."/>
            <person name="Quilez J."/>
            <person name="Marques-Bonet T."/>
            <person name="Raney B.J."/>
            <person name="Ingham P.W."/>
            <person name="Tay A."/>
            <person name="Hillier L.W."/>
            <person name="Minx P."/>
            <person name="Boehm T."/>
            <person name="Wilson R.K."/>
            <person name="Brenner S."/>
            <person name="Warren W.C."/>
        </authorList>
    </citation>
    <scope>NUCLEOTIDE SEQUENCE [LARGE SCALE GENOMIC DNA]</scope>
</reference>
<dbReference type="GO" id="GO:0048511">
    <property type="term" value="P:rhythmic process"/>
    <property type="evidence" value="ECO:0007669"/>
    <property type="project" value="UniProtKB-KW"/>
</dbReference>
<reference evidence="15" key="4">
    <citation type="submission" date="2025-08" db="UniProtKB">
        <authorList>
            <consortium name="Ensembl"/>
        </authorList>
    </citation>
    <scope>IDENTIFICATION</scope>
</reference>
<dbReference type="GO" id="GO:0001228">
    <property type="term" value="F:DNA-binding transcription activator activity, RNA polymerase II-specific"/>
    <property type="evidence" value="ECO:0007669"/>
    <property type="project" value="TreeGrafter"/>
</dbReference>
<dbReference type="Ensembl" id="ENSCMIT00000014506.1">
    <property type="protein sequence ID" value="ENSCMIP00000014201.1"/>
    <property type="gene ID" value="ENSCMIG00000007059.1"/>
</dbReference>
<dbReference type="AlphaFoldDB" id="A0A4W3HE88"/>
<evidence type="ECO:0000256" key="3">
    <source>
        <dbReference type="ARBA" id="ARBA00018846"/>
    </source>
</evidence>
<dbReference type="InterPro" id="IPR046347">
    <property type="entry name" value="bZIP_sf"/>
</dbReference>
<evidence type="ECO:0000256" key="9">
    <source>
        <dbReference type="ARBA" id="ARBA00023163"/>
    </source>
</evidence>
<dbReference type="Pfam" id="PF00170">
    <property type="entry name" value="bZIP_1"/>
    <property type="match status" value="1"/>
</dbReference>
<evidence type="ECO:0000256" key="1">
    <source>
        <dbReference type="ARBA" id="ARBA00004123"/>
    </source>
</evidence>
<evidence type="ECO:0000256" key="2">
    <source>
        <dbReference type="ARBA" id="ARBA00007163"/>
    </source>
</evidence>
<feature type="compositionally biased region" description="Low complexity" evidence="13">
    <location>
        <begin position="244"/>
        <end position="255"/>
    </location>
</feature>
<feature type="compositionally biased region" description="Polar residues" evidence="13">
    <location>
        <begin position="228"/>
        <end position="242"/>
    </location>
</feature>
<dbReference type="GO" id="GO:0000977">
    <property type="term" value="F:RNA polymerase II transcription regulatory region sequence-specific DNA binding"/>
    <property type="evidence" value="ECO:0007669"/>
    <property type="project" value="TreeGrafter"/>
</dbReference>